<name>A0A0S4QPR0_9ACTN</name>
<reference evidence="3" key="1">
    <citation type="submission" date="2015-11" db="EMBL/GenBank/DDBJ databases">
        <authorList>
            <person name="Varghese N."/>
        </authorList>
    </citation>
    <scope>NUCLEOTIDE SEQUENCE [LARGE SCALE GENOMIC DNA]</scope>
    <source>
        <strain evidence="3">DSM 45899</strain>
    </source>
</reference>
<sequence>MSDSRWPDGLRQWRHPRAFRIAPPSIPEKWADALWASLQDGPASAEQPAPEPPAVAQSEGAAAAGTLRPSAVAELATGLWRLRRRLDATAAAAGAGAGAGPAGGRSGDTRRLQRQLDSLWSTLGAAGVEVQDHDRIPYDSGLDLQVLEFQRTTGLTGETVLETLRPTVYLHGQRVQTGEVVVGTPVEEPSSGPEER</sequence>
<evidence type="ECO:0000313" key="3">
    <source>
        <dbReference type="Proteomes" id="UP000198802"/>
    </source>
</evidence>
<dbReference type="AlphaFoldDB" id="A0A0S4QPR0"/>
<proteinExistence type="predicted"/>
<feature type="region of interest" description="Disordered" evidence="1">
    <location>
        <begin position="33"/>
        <end position="65"/>
    </location>
</feature>
<accession>A0A0S4QPR0</accession>
<feature type="compositionally biased region" description="Low complexity" evidence="1">
    <location>
        <begin position="42"/>
        <end position="64"/>
    </location>
</feature>
<gene>
    <name evidence="2" type="ORF">Ga0074812_109124</name>
</gene>
<organism evidence="2 3">
    <name type="scientific">Parafrankia irregularis</name>
    <dbReference type="NCBI Taxonomy" id="795642"/>
    <lineage>
        <taxon>Bacteria</taxon>
        <taxon>Bacillati</taxon>
        <taxon>Actinomycetota</taxon>
        <taxon>Actinomycetes</taxon>
        <taxon>Frankiales</taxon>
        <taxon>Frankiaceae</taxon>
        <taxon>Parafrankia</taxon>
    </lineage>
</organism>
<evidence type="ECO:0000313" key="2">
    <source>
        <dbReference type="EMBL" id="CUU56904.1"/>
    </source>
</evidence>
<dbReference type="RefSeq" id="WP_091277768.1">
    <property type="nucleotide sequence ID" value="NZ_FAOZ01000009.1"/>
</dbReference>
<dbReference type="EMBL" id="FAOZ01000009">
    <property type="protein sequence ID" value="CUU56904.1"/>
    <property type="molecule type" value="Genomic_DNA"/>
</dbReference>
<dbReference type="Proteomes" id="UP000198802">
    <property type="component" value="Unassembled WGS sequence"/>
</dbReference>
<evidence type="ECO:0000256" key="1">
    <source>
        <dbReference type="SAM" id="MobiDB-lite"/>
    </source>
</evidence>
<keyword evidence="3" id="KW-1185">Reference proteome</keyword>
<protein>
    <submittedName>
        <fullName evidence="2">Uncharacterized protein</fullName>
    </submittedName>
</protein>